<accession>A0A7K0C493</accession>
<evidence type="ECO:0000256" key="1">
    <source>
        <dbReference type="ARBA" id="ARBA00022559"/>
    </source>
</evidence>
<dbReference type="EC" id="1.11.1.29" evidence="10"/>
<evidence type="ECO:0000259" key="15">
    <source>
        <dbReference type="PROSITE" id="PS51352"/>
    </source>
</evidence>
<dbReference type="FunFam" id="3.40.30.10:FF:000118">
    <property type="entry name" value="Peroxiredoxin AhpE"/>
    <property type="match status" value="1"/>
</dbReference>
<reference evidence="16 17" key="1">
    <citation type="submission" date="2019-10" db="EMBL/GenBank/DDBJ databases">
        <title>Actinomadura rubteroloni sp. nov. and Actinomadura macrotermitis sp. nov., isolated from the gut of fungus growing-termite Macrotermes natalensis.</title>
        <authorList>
            <person name="Benndorf R."/>
            <person name="Martin K."/>
            <person name="Kuefner M."/>
            <person name="De Beer W."/>
            <person name="Kaster A.-K."/>
            <person name="Vollmers J."/>
            <person name="Poulsen M."/>
            <person name="Beemelmanns C."/>
        </authorList>
    </citation>
    <scope>NUCLEOTIDE SEQUENCE [LARGE SCALE GENOMIC DNA]</scope>
    <source>
        <strain evidence="16 17">RB68</strain>
    </source>
</reference>
<dbReference type="InterPro" id="IPR013766">
    <property type="entry name" value="Thioredoxin_domain"/>
</dbReference>
<evidence type="ECO:0000256" key="10">
    <source>
        <dbReference type="ARBA" id="ARBA00067009"/>
    </source>
</evidence>
<evidence type="ECO:0000256" key="3">
    <source>
        <dbReference type="ARBA" id="ARBA00023002"/>
    </source>
</evidence>
<dbReference type="Gene3D" id="3.40.30.10">
    <property type="entry name" value="Glutaredoxin"/>
    <property type="match status" value="1"/>
</dbReference>
<evidence type="ECO:0000256" key="6">
    <source>
        <dbReference type="ARBA" id="ARBA00052774"/>
    </source>
</evidence>
<name>A0A7K0C493_9ACTN</name>
<evidence type="ECO:0000256" key="9">
    <source>
        <dbReference type="ARBA" id="ARBA00065226"/>
    </source>
</evidence>
<dbReference type="Pfam" id="PF00578">
    <property type="entry name" value="AhpC-TSA"/>
    <property type="match status" value="1"/>
</dbReference>
<dbReference type="Proteomes" id="UP000487268">
    <property type="component" value="Unassembled WGS sequence"/>
</dbReference>
<evidence type="ECO:0000256" key="13">
    <source>
        <dbReference type="ARBA" id="ARBA00083736"/>
    </source>
</evidence>
<evidence type="ECO:0000256" key="5">
    <source>
        <dbReference type="ARBA" id="ARBA00032824"/>
    </source>
</evidence>
<evidence type="ECO:0000256" key="7">
    <source>
        <dbReference type="ARBA" id="ARBA00056930"/>
    </source>
</evidence>
<keyword evidence="2" id="KW-0049">Antioxidant</keyword>
<dbReference type="PANTHER" id="PTHR43110:SF1">
    <property type="entry name" value="THIOL PEROXIDASE"/>
    <property type="match status" value="1"/>
</dbReference>
<evidence type="ECO:0000313" key="16">
    <source>
        <dbReference type="EMBL" id="MQY08253.1"/>
    </source>
</evidence>
<comment type="catalytic activity">
    <reaction evidence="6">
        <text>[mycoredoxin]-L-dithiol + a hydroperoxide = [mycoredoxin]-L-disulfide + an alcohol + H2O</text>
        <dbReference type="Rhea" id="RHEA:62640"/>
        <dbReference type="Rhea" id="RHEA-COMP:16137"/>
        <dbReference type="Rhea" id="RHEA-COMP:16138"/>
        <dbReference type="ChEBI" id="CHEBI:15377"/>
        <dbReference type="ChEBI" id="CHEBI:29950"/>
        <dbReference type="ChEBI" id="CHEBI:30879"/>
        <dbReference type="ChEBI" id="CHEBI:35924"/>
        <dbReference type="ChEBI" id="CHEBI:50058"/>
        <dbReference type="EC" id="1.11.1.29"/>
    </reaction>
</comment>
<dbReference type="PANTHER" id="PTHR43110">
    <property type="entry name" value="THIOL PEROXIDASE"/>
    <property type="match status" value="1"/>
</dbReference>
<evidence type="ECO:0000256" key="11">
    <source>
        <dbReference type="ARBA" id="ARBA00068979"/>
    </source>
</evidence>
<evidence type="ECO:0000256" key="12">
    <source>
        <dbReference type="ARBA" id="ARBA00082991"/>
    </source>
</evidence>
<dbReference type="RefSeq" id="WP_328595030.1">
    <property type="nucleotide sequence ID" value="NZ_WEGH01000004.1"/>
</dbReference>
<comment type="caution">
    <text evidence="16">The sequence shown here is derived from an EMBL/GenBank/DDBJ whole genome shotgun (WGS) entry which is preliminary data.</text>
</comment>
<evidence type="ECO:0000313" key="17">
    <source>
        <dbReference type="Proteomes" id="UP000487268"/>
    </source>
</evidence>
<comment type="function">
    <text evidence="7">Thiol-specific peroxidase that catalyzes the reduction of hydrogen peroxide and organic hydroperoxides to water and alcohols, respectively. Plays a role in cell protection against oxidative stress by detoxifying peroxides. May represent an important antioxidant defense against cytotoxic peroxides, especially peroxynitrite, which can be formed by activated macrophages during infection.</text>
</comment>
<dbReference type="PIRSF" id="PIRSF000239">
    <property type="entry name" value="AHPC"/>
    <property type="match status" value="1"/>
</dbReference>
<gene>
    <name evidence="16" type="primary">ahpE</name>
    <name evidence="16" type="ORF">ACRB68_63600</name>
</gene>
<feature type="active site" description="Cysteine sulfenic acid (-SOH) intermediate; for peroxidase activity" evidence="14">
    <location>
        <position position="46"/>
    </location>
</feature>
<sequence length="153" mass="16898">MAVEVGDSAPDFELKDQHGAPVRLSDFRGDKNVVLVFYPLAFSGVCTGELCAIRDELPTFGAEDDVQVLAVSVDSVFALRAWAEQEKYTFPLLSDFWPHGGVARRYGVFDEAKGLATRGTFIIDTAGVVRWKVENALPDARDLDEYRKALAEL</sequence>
<dbReference type="CDD" id="cd03018">
    <property type="entry name" value="PRX_AhpE_like"/>
    <property type="match status" value="1"/>
</dbReference>
<keyword evidence="4" id="KW-0676">Redox-active center</keyword>
<dbReference type="GO" id="GO:0004601">
    <property type="term" value="F:peroxidase activity"/>
    <property type="evidence" value="ECO:0007669"/>
    <property type="project" value="UniProtKB-KW"/>
</dbReference>
<dbReference type="InterPro" id="IPR050455">
    <property type="entry name" value="Tpx_Peroxidase_subfamily"/>
</dbReference>
<comment type="subunit">
    <text evidence="9">Homodimer. Forms both dimers and octamers; a tightly-associated dimer and a ring-like octamer.</text>
</comment>
<dbReference type="InterPro" id="IPR036249">
    <property type="entry name" value="Thioredoxin-like_sf"/>
</dbReference>
<keyword evidence="1 16" id="KW-0575">Peroxidase</keyword>
<evidence type="ECO:0000256" key="4">
    <source>
        <dbReference type="ARBA" id="ARBA00023284"/>
    </source>
</evidence>
<organism evidence="16 17">
    <name type="scientific">Actinomadura macrotermitis</name>
    <dbReference type="NCBI Taxonomy" id="2585200"/>
    <lineage>
        <taxon>Bacteria</taxon>
        <taxon>Bacillati</taxon>
        <taxon>Actinomycetota</taxon>
        <taxon>Actinomycetes</taxon>
        <taxon>Streptosporangiales</taxon>
        <taxon>Thermomonosporaceae</taxon>
        <taxon>Actinomadura</taxon>
    </lineage>
</organism>
<proteinExistence type="inferred from homology"/>
<dbReference type="InterPro" id="IPR024706">
    <property type="entry name" value="Peroxiredoxin_AhpC-typ"/>
</dbReference>
<feature type="domain" description="Thioredoxin" evidence="15">
    <location>
        <begin position="3"/>
        <end position="153"/>
    </location>
</feature>
<evidence type="ECO:0000256" key="14">
    <source>
        <dbReference type="PIRSR" id="PIRSR000239-1"/>
    </source>
</evidence>
<evidence type="ECO:0000256" key="2">
    <source>
        <dbReference type="ARBA" id="ARBA00022862"/>
    </source>
</evidence>
<keyword evidence="17" id="KW-1185">Reference proteome</keyword>
<comment type="similarity">
    <text evidence="8">Belongs to the peroxiredoxin family. AhpE subfamily.</text>
</comment>
<evidence type="ECO:0000256" key="8">
    <source>
        <dbReference type="ARBA" id="ARBA00060973"/>
    </source>
</evidence>
<protein>
    <recommendedName>
        <fullName evidence="11">Alkyl hydroperoxide reductase E</fullName>
        <ecNumber evidence="10">1.11.1.29</ecNumber>
    </recommendedName>
    <alternativeName>
        <fullName evidence="12">Mycoredoxin-dependent peroxiredoxin</fullName>
    </alternativeName>
    <alternativeName>
        <fullName evidence="13">Peroxiredoxin AhpE</fullName>
    </alternativeName>
    <alternativeName>
        <fullName evidence="5">Thioredoxin peroxidase</fullName>
    </alternativeName>
</protein>
<keyword evidence="3 16" id="KW-0560">Oxidoreductase</keyword>
<dbReference type="AlphaFoldDB" id="A0A7K0C493"/>
<dbReference type="SUPFAM" id="SSF52833">
    <property type="entry name" value="Thioredoxin-like"/>
    <property type="match status" value="1"/>
</dbReference>
<dbReference type="InterPro" id="IPR000866">
    <property type="entry name" value="AhpC/TSA"/>
</dbReference>
<dbReference type="PROSITE" id="PS51352">
    <property type="entry name" value="THIOREDOXIN_2"/>
    <property type="match status" value="1"/>
</dbReference>
<dbReference type="EMBL" id="WEGH01000004">
    <property type="protein sequence ID" value="MQY08253.1"/>
    <property type="molecule type" value="Genomic_DNA"/>
</dbReference>